<evidence type="ECO:0000256" key="2">
    <source>
        <dbReference type="ARBA" id="ARBA00006939"/>
    </source>
</evidence>
<keyword evidence="10" id="KW-1185">Reference proteome</keyword>
<evidence type="ECO:0000256" key="7">
    <source>
        <dbReference type="ARBA" id="ARBA00023136"/>
    </source>
</evidence>
<keyword evidence="4 8" id="KW-0812">Transmembrane</keyword>
<protein>
    <submittedName>
        <fullName evidence="9">ZIP family metal transporter</fullName>
    </submittedName>
</protein>
<evidence type="ECO:0000313" key="9">
    <source>
        <dbReference type="EMBL" id="AZT90734.1"/>
    </source>
</evidence>
<dbReference type="AlphaFoldDB" id="A0A3T0D6Q0"/>
<comment type="similarity">
    <text evidence="2">Belongs to the ZIP transporter (TC 2.A.5) family.</text>
</comment>
<feature type="transmembrane region" description="Helical" evidence="8">
    <location>
        <begin position="111"/>
        <end position="132"/>
    </location>
</feature>
<reference evidence="9 10" key="1">
    <citation type="submission" date="2018-12" db="EMBL/GenBank/DDBJ databases">
        <title>Genome sequence from the cellulolytic species, Caldicellulosiruptor changbaiensis.</title>
        <authorList>
            <person name="Blumer-Schuette S.E."/>
            <person name="Mendoza C."/>
        </authorList>
    </citation>
    <scope>NUCLEOTIDE SEQUENCE [LARGE SCALE GENOMIC DNA]</scope>
    <source>
        <strain evidence="9 10">CBS-Z</strain>
    </source>
</reference>
<sequence>MNIHHSKNVMSFITFNLFAFLCGILGACIGAAFTLFLPLKNEKVIDILIGFTSGLMLGLISFGLIPEAISLSSLLPCIAVLIISYIAIGVIERYLNTNSILAKNRYIKSGFLISIGIALHNFPEGLAIGSSFTFNHRFGILVGIMIIIHDIPEGFALAIPFKIAKRRNIDILKIAFLSGIPTGVGCLIGSLLSSITKLLMAGCLMAAAGAMLYVVMSEMIPEYSRKEDFKICAISNMIGIVFALLLLEWLEL</sequence>
<feature type="transmembrane region" description="Helical" evidence="8">
    <location>
        <begin position="198"/>
        <end position="216"/>
    </location>
</feature>
<feature type="transmembrane region" description="Helical" evidence="8">
    <location>
        <begin position="71"/>
        <end position="91"/>
    </location>
</feature>
<evidence type="ECO:0000256" key="3">
    <source>
        <dbReference type="ARBA" id="ARBA00022475"/>
    </source>
</evidence>
<feature type="transmembrane region" description="Helical" evidence="8">
    <location>
        <begin position="171"/>
        <end position="192"/>
    </location>
</feature>
<evidence type="ECO:0000256" key="8">
    <source>
        <dbReference type="SAM" id="Phobius"/>
    </source>
</evidence>
<keyword evidence="3" id="KW-1003">Cell membrane</keyword>
<evidence type="ECO:0000256" key="4">
    <source>
        <dbReference type="ARBA" id="ARBA00022692"/>
    </source>
</evidence>
<dbReference type="EMBL" id="CP034791">
    <property type="protein sequence ID" value="AZT90734.1"/>
    <property type="molecule type" value="Genomic_DNA"/>
</dbReference>
<keyword evidence="6 8" id="KW-1133">Transmembrane helix</keyword>
<dbReference type="GO" id="GO:0005886">
    <property type="term" value="C:plasma membrane"/>
    <property type="evidence" value="ECO:0007669"/>
    <property type="project" value="UniProtKB-SubCell"/>
</dbReference>
<feature type="transmembrane region" description="Helical" evidence="8">
    <location>
        <begin position="138"/>
        <end position="159"/>
    </location>
</feature>
<evidence type="ECO:0000256" key="6">
    <source>
        <dbReference type="ARBA" id="ARBA00022989"/>
    </source>
</evidence>
<dbReference type="PANTHER" id="PTHR11040:SF211">
    <property type="entry name" value="ZINC TRANSPORTER ZIP11"/>
    <property type="match status" value="1"/>
</dbReference>
<feature type="transmembrane region" description="Helical" evidence="8">
    <location>
        <begin position="228"/>
        <end position="247"/>
    </location>
</feature>
<proteinExistence type="inferred from homology"/>
<accession>A0A3T0D6Q0</accession>
<evidence type="ECO:0000313" key="10">
    <source>
        <dbReference type="Proteomes" id="UP000282930"/>
    </source>
</evidence>
<feature type="transmembrane region" description="Helical" evidence="8">
    <location>
        <begin position="12"/>
        <end position="37"/>
    </location>
</feature>
<dbReference type="PANTHER" id="PTHR11040">
    <property type="entry name" value="ZINC/IRON TRANSPORTER"/>
    <property type="match status" value="1"/>
</dbReference>
<dbReference type="KEGG" id="ccha:ELD05_08805"/>
<dbReference type="InterPro" id="IPR003689">
    <property type="entry name" value="ZIP"/>
</dbReference>
<name>A0A3T0D6Q0_9FIRM</name>
<dbReference type="GO" id="GO:0005385">
    <property type="term" value="F:zinc ion transmembrane transporter activity"/>
    <property type="evidence" value="ECO:0007669"/>
    <property type="project" value="TreeGrafter"/>
</dbReference>
<comment type="subcellular location">
    <subcellularLocation>
        <location evidence="1">Cell membrane</location>
        <topology evidence="1">Multi-pass membrane protein</topology>
    </subcellularLocation>
</comment>
<feature type="transmembrane region" description="Helical" evidence="8">
    <location>
        <begin position="44"/>
        <end position="65"/>
    </location>
</feature>
<dbReference type="PROSITE" id="PS51257">
    <property type="entry name" value="PROKAR_LIPOPROTEIN"/>
    <property type="match status" value="1"/>
</dbReference>
<organism evidence="9 10">
    <name type="scientific">Caldicellulosiruptor changbaiensis</name>
    <dbReference type="NCBI Taxonomy" id="1222016"/>
    <lineage>
        <taxon>Bacteria</taxon>
        <taxon>Bacillati</taxon>
        <taxon>Bacillota</taxon>
        <taxon>Bacillota incertae sedis</taxon>
        <taxon>Caldicellulosiruptorales</taxon>
        <taxon>Caldicellulosiruptoraceae</taxon>
        <taxon>Caldicellulosiruptor</taxon>
    </lineage>
</organism>
<keyword evidence="7 8" id="KW-0472">Membrane</keyword>
<gene>
    <name evidence="9" type="ORF">ELD05_08805</name>
</gene>
<evidence type="ECO:0000256" key="1">
    <source>
        <dbReference type="ARBA" id="ARBA00004651"/>
    </source>
</evidence>
<keyword evidence="5" id="KW-0862">Zinc</keyword>
<dbReference type="Proteomes" id="UP000282930">
    <property type="component" value="Chromosome"/>
</dbReference>
<dbReference type="Pfam" id="PF02535">
    <property type="entry name" value="Zip"/>
    <property type="match status" value="1"/>
</dbReference>
<evidence type="ECO:0000256" key="5">
    <source>
        <dbReference type="ARBA" id="ARBA00022833"/>
    </source>
</evidence>